<accession>D3QBL5</accession>
<sequence>MTTHATTPATTTQWQQLCVGLTSLHRASASGHCLACSRALAYPVPHPCPRSRMAAPVVAAIGRDAVFRAFGVADASGRDRHSHN</sequence>
<dbReference type="EMBL" id="CP001778">
    <property type="protein sequence ID" value="ADD42897.1"/>
    <property type="molecule type" value="Genomic_DNA"/>
</dbReference>
<dbReference type="Proteomes" id="UP000000844">
    <property type="component" value="Chromosome"/>
</dbReference>
<evidence type="ECO:0000313" key="1">
    <source>
        <dbReference type="EMBL" id="ADD42897.1"/>
    </source>
</evidence>
<protein>
    <submittedName>
        <fullName evidence="1">Uncharacterized protein</fullName>
    </submittedName>
</protein>
<keyword evidence="2" id="KW-1185">Reference proteome</keyword>
<organism evidence="1 2">
    <name type="scientific">Stackebrandtia nassauensis (strain DSM 44728 / CIP 108903 / NRRL B-16338 / NBRC 102104 / LLR-40K-21)</name>
    <dbReference type="NCBI Taxonomy" id="446470"/>
    <lineage>
        <taxon>Bacteria</taxon>
        <taxon>Bacillati</taxon>
        <taxon>Actinomycetota</taxon>
        <taxon>Actinomycetes</taxon>
        <taxon>Glycomycetales</taxon>
        <taxon>Glycomycetaceae</taxon>
        <taxon>Stackebrandtia</taxon>
    </lineage>
</organism>
<dbReference type="KEGG" id="sna:Snas_3227"/>
<proteinExistence type="predicted"/>
<gene>
    <name evidence="1" type="ordered locus">Snas_3227</name>
</gene>
<reference evidence="1 2" key="1">
    <citation type="journal article" date="2009" name="Stand. Genomic Sci.">
        <title>Complete genome sequence of Stackebrandtia nassauensis type strain (LLR-40K-21).</title>
        <authorList>
            <person name="Munk C."/>
            <person name="Lapidus A."/>
            <person name="Copeland A."/>
            <person name="Jando M."/>
            <person name="Mayilraj S."/>
            <person name="Glavina Del Rio T."/>
            <person name="Nolan M."/>
            <person name="Chen F."/>
            <person name="Lucas S."/>
            <person name="Tice H."/>
            <person name="Cheng J.F."/>
            <person name="Han C."/>
            <person name="Detter J.C."/>
            <person name="Bruce D."/>
            <person name="Goodwin L."/>
            <person name="Chain P."/>
            <person name="Pitluck S."/>
            <person name="Goker M."/>
            <person name="Ovchinikova G."/>
            <person name="Pati A."/>
            <person name="Ivanova N."/>
            <person name="Mavromatis K."/>
            <person name="Chen A."/>
            <person name="Palaniappan K."/>
            <person name="Land M."/>
            <person name="Hauser L."/>
            <person name="Chang Y.J."/>
            <person name="Jeffries C.D."/>
            <person name="Bristow J."/>
            <person name="Eisen J.A."/>
            <person name="Markowitz V."/>
            <person name="Hugenholtz P."/>
            <person name="Kyrpides N.C."/>
            <person name="Klenk H.P."/>
        </authorList>
    </citation>
    <scope>NUCLEOTIDE SEQUENCE [LARGE SCALE GENOMIC DNA]</scope>
    <source>
        <strain evidence="2">DSM 44728 / CIP 108903 / NRRL B-16338 / NBRC 102104 / LLR-40K-21</strain>
    </source>
</reference>
<evidence type="ECO:0000313" key="2">
    <source>
        <dbReference type="Proteomes" id="UP000000844"/>
    </source>
</evidence>
<dbReference type="AlphaFoldDB" id="D3QBL5"/>
<dbReference type="HOGENOM" id="CLU_2525938_0_0_11"/>
<name>D3QBL5_STANL</name>